<evidence type="ECO:0000313" key="2">
    <source>
        <dbReference type="Proteomes" id="UP000680348"/>
    </source>
</evidence>
<evidence type="ECO:0000313" key="1">
    <source>
        <dbReference type="EMBL" id="MBS3652603.1"/>
    </source>
</evidence>
<organism evidence="1 2">
    <name type="scientific">Pseudaminobacter soli</name>
    <name type="common">ex Zhang et al. 2022</name>
    <dbReference type="NCBI Taxonomy" id="2831468"/>
    <lineage>
        <taxon>Bacteria</taxon>
        <taxon>Pseudomonadati</taxon>
        <taxon>Pseudomonadota</taxon>
        <taxon>Alphaproteobacteria</taxon>
        <taxon>Hyphomicrobiales</taxon>
        <taxon>Phyllobacteriaceae</taxon>
        <taxon>Pseudaminobacter</taxon>
    </lineage>
</organism>
<dbReference type="InterPro" id="IPR025332">
    <property type="entry name" value="DUF4238"/>
</dbReference>
<dbReference type="Proteomes" id="UP000680348">
    <property type="component" value="Unassembled WGS sequence"/>
</dbReference>
<comment type="caution">
    <text evidence="1">The sequence shown here is derived from an EMBL/GenBank/DDBJ whole genome shotgun (WGS) entry which is preliminary data.</text>
</comment>
<dbReference type="RefSeq" id="WP_188258152.1">
    <property type="nucleotide sequence ID" value="NZ_JABVCF010000035.1"/>
</dbReference>
<proteinExistence type="predicted"/>
<reference evidence="1" key="1">
    <citation type="submission" date="2021-04" db="EMBL/GenBank/DDBJ databases">
        <title>Pseudaminobacter soli sp. nov., isolated from paddy soil contaminated by heavy metals.</title>
        <authorList>
            <person name="Zhang K."/>
        </authorList>
    </citation>
    <scope>NUCLEOTIDE SEQUENCE</scope>
    <source>
        <strain evidence="1">19-2017</strain>
    </source>
</reference>
<keyword evidence="2" id="KW-1185">Reference proteome</keyword>
<gene>
    <name evidence="1" type="ORF">KEU06_28920</name>
</gene>
<dbReference type="Pfam" id="PF14022">
    <property type="entry name" value="DUF4238"/>
    <property type="match status" value="1"/>
</dbReference>
<sequence>MTHHPISSPKLHHYVPQFHLRRFTDDTGRLWTWEKQADRIFPTAPGRIAAATQFYRLTQYEADGHDPLTMQKQLSNLEGEVALISGQWLERLEDMATLDVVPIPRINRGIFALYLAVQFLRTADTRGVLSALIEAGRGTPVNERELREAHDLTWDQRLIGPLAKRFRRSIWIFARNDSTTPLITSDNPIAFSTDDNRQWLRAGILSRQTYLVYPLSPRVVLYCHPRHDKFRKLGKFADCLSPVRSTRRWSIARIAARCSWHHDSSFRTVVGSTPSERSRRRSAPTSTRIGLQRRLGRRTVYDA</sequence>
<protein>
    <submittedName>
        <fullName evidence="1">DUF4238 domain-containing protein</fullName>
    </submittedName>
</protein>
<accession>A0A942E3T2</accession>
<dbReference type="AlphaFoldDB" id="A0A942E3T2"/>
<name>A0A942E3T2_9HYPH</name>
<dbReference type="EMBL" id="JAGWCR010000035">
    <property type="protein sequence ID" value="MBS3652603.1"/>
    <property type="molecule type" value="Genomic_DNA"/>
</dbReference>